<dbReference type="InterPro" id="IPR051164">
    <property type="entry name" value="NmrA-like_oxidored"/>
</dbReference>
<evidence type="ECO:0000259" key="3">
    <source>
        <dbReference type="Pfam" id="PF05368"/>
    </source>
</evidence>
<name>A0A5C6UHD9_9SPHN</name>
<protein>
    <submittedName>
        <fullName evidence="4">NmrA/HSCARG family protein</fullName>
    </submittedName>
</protein>
<organism evidence="4 5">
    <name type="scientific">Sphingomonas ginsenosidivorax</name>
    <dbReference type="NCBI Taxonomy" id="862135"/>
    <lineage>
        <taxon>Bacteria</taxon>
        <taxon>Pseudomonadati</taxon>
        <taxon>Pseudomonadota</taxon>
        <taxon>Alphaproteobacteria</taxon>
        <taxon>Sphingomonadales</taxon>
        <taxon>Sphingomonadaceae</taxon>
        <taxon>Sphingomonas</taxon>
    </lineage>
</organism>
<evidence type="ECO:0000256" key="2">
    <source>
        <dbReference type="ARBA" id="ARBA00022857"/>
    </source>
</evidence>
<gene>
    <name evidence="4" type="ORF">FSB78_15730</name>
</gene>
<keyword evidence="2" id="KW-0521">NADP</keyword>
<feature type="domain" description="NmrA-like" evidence="3">
    <location>
        <begin position="5"/>
        <end position="250"/>
    </location>
</feature>
<comment type="caution">
    <text evidence="4">The sequence shown here is derived from an EMBL/GenBank/DDBJ whole genome shotgun (WGS) entry which is preliminary data.</text>
</comment>
<keyword evidence="5" id="KW-1185">Reference proteome</keyword>
<dbReference type="PANTHER" id="PTHR42748:SF7">
    <property type="entry name" value="NMRA LIKE REDOX SENSOR 1-RELATED"/>
    <property type="match status" value="1"/>
</dbReference>
<sequence length="308" mass="32500">MSDSKRPILVFGATGQQGGSVAAALLKAGWPVRALVRDTASAKSAALREAGVELVRGSFADTDAIRGAMNGVHGVFSVQPSSGQGPILGLSDEDEERFGVSIADLAVETGVDHLVYTSANGVSDEPTGMAHFDTKGRIEAHIRTLPINATIVRPAGFMDMLVMPGFGLDQGRFDFFLQPDQSMELIAVEDIGPFVAAIFADPARFGGQTLTIASDVVTGRDLETAFTDAAGQPITYGRFSDAVLAASPFLAKLTAMADEGLFSNKADLHALRAINPEMQTFRAWLDGTGREAFEKVRGTAGAWEYGTA</sequence>
<dbReference type="Proteomes" id="UP000321250">
    <property type="component" value="Unassembled WGS sequence"/>
</dbReference>
<dbReference type="EMBL" id="VOQR01000001">
    <property type="protein sequence ID" value="TXC72232.1"/>
    <property type="molecule type" value="Genomic_DNA"/>
</dbReference>
<reference evidence="4 5" key="1">
    <citation type="journal article" date="2013" name="Antonie Van Leeuwenhoek">
        <title>Sphingomonas ginsenosidivorax sp. nov., with the ability to transform ginsenosides.</title>
        <authorList>
            <person name="Jin X.F."/>
            <person name="Kim J.K."/>
            <person name="Liu Q.M."/>
            <person name="Kang M.S."/>
            <person name="He D."/>
            <person name="Jin F.X."/>
            <person name="Kim S.C."/>
            <person name="Im W.T."/>
        </authorList>
    </citation>
    <scope>NUCLEOTIDE SEQUENCE [LARGE SCALE GENOMIC DNA]</scope>
    <source>
        <strain evidence="4 5">KHI67</strain>
    </source>
</reference>
<proteinExistence type="inferred from homology"/>
<dbReference type="Gene3D" id="3.90.25.10">
    <property type="entry name" value="UDP-galactose 4-epimerase, domain 1"/>
    <property type="match status" value="1"/>
</dbReference>
<dbReference type="InterPro" id="IPR008030">
    <property type="entry name" value="NmrA-like"/>
</dbReference>
<dbReference type="InterPro" id="IPR036291">
    <property type="entry name" value="NAD(P)-bd_dom_sf"/>
</dbReference>
<dbReference type="AlphaFoldDB" id="A0A5C6UHD9"/>
<dbReference type="Gene3D" id="3.40.50.720">
    <property type="entry name" value="NAD(P)-binding Rossmann-like Domain"/>
    <property type="match status" value="1"/>
</dbReference>
<accession>A0A5C6UHD9</accession>
<dbReference type="RefSeq" id="WP_147083508.1">
    <property type="nucleotide sequence ID" value="NZ_VOQR01000001.1"/>
</dbReference>
<dbReference type="OrthoDB" id="9794300at2"/>
<dbReference type="CDD" id="cd05251">
    <property type="entry name" value="NmrA_like_SDR_a"/>
    <property type="match status" value="1"/>
</dbReference>
<evidence type="ECO:0000313" key="4">
    <source>
        <dbReference type="EMBL" id="TXC72232.1"/>
    </source>
</evidence>
<comment type="similarity">
    <text evidence="1">Belongs to the NmrA-type oxidoreductase family.</text>
</comment>
<dbReference type="SUPFAM" id="SSF51735">
    <property type="entry name" value="NAD(P)-binding Rossmann-fold domains"/>
    <property type="match status" value="1"/>
</dbReference>
<dbReference type="Pfam" id="PF05368">
    <property type="entry name" value="NmrA"/>
    <property type="match status" value="1"/>
</dbReference>
<evidence type="ECO:0000256" key="1">
    <source>
        <dbReference type="ARBA" id="ARBA00006328"/>
    </source>
</evidence>
<evidence type="ECO:0000313" key="5">
    <source>
        <dbReference type="Proteomes" id="UP000321250"/>
    </source>
</evidence>
<dbReference type="PANTHER" id="PTHR42748">
    <property type="entry name" value="NITROGEN METABOLITE REPRESSION PROTEIN NMRA FAMILY MEMBER"/>
    <property type="match status" value="1"/>
</dbReference>